<dbReference type="InterPro" id="IPR009936">
    <property type="entry name" value="DUF1468"/>
</dbReference>
<evidence type="ECO:0000256" key="1">
    <source>
        <dbReference type="SAM" id="Phobius"/>
    </source>
</evidence>
<dbReference type="Proteomes" id="UP000298781">
    <property type="component" value="Chromosome"/>
</dbReference>
<keyword evidence="1" id="KW-1133">Transmembrane helix</keyword>
<keyword evidence="1" id="KW-0812">Transmembrane</keyword>
<evidence type="ECO:0000313" key="3">
    <source>
        <dbReference type="EMBL" id="QCI64173.1"/>
    </source>
</evidence>
<dbReference type="KEGG" id="pstg:E8M01_07895"/>
<keyword evidence="1" id="KW-0472">Membrane</keyword>
<reference evidence="3 4" key="1">
    <citation type="submission" date="2019-04" db="EMBL/GenBank/DDBJ databases">
        <title>Phreatobacter aquaticus sp. nov.</title>
        <authorList>
            <person name="Choi A."/>
        </authorList>
    </citation>
    <scope>NUCLEOTIDE SEQUENCE [LARGE SCALE GENOMIC DNA]</scope>
    <source>
        <strain evidence="3 4">KCTC 52518</strain>
    </source>
</reference>
<gene>
    <name evidence="3" type="ORF">E8M01_07895</name>
</gene>
<dbReference type="RefSeq" id="WP_136959629.1">
    <property type="nucleotide sequence ID" value="NZ_CP039690.1"/>
</dbReference>
<feature type="domain" description="DUF1468" evidence="2">
    <location>
        <begin position="12"/>
        <end position="147"/>
    </location>
</feature>
<sequence>MISRFHAELATAAATAAFGLVIAVGATEFGIGWGGAGPEPGTFPFYIGLLITAASLGTLAQSAVQRGTLGQVFLTAGQVKSIIRFVLPFVAFVAVSVFLGLYVATALYMFGTLALQRHYRWPTAAAIALGLPLFLYLVLEWAFQVSLMKGPLEAALGL</sequence>
<feature type="transmembrane region" description="Helical" evidence="1">
    <location>
        <begin position="121"/>
        <end position="139"/>
    </location>
</feature>
<dbReference type="Pfam" id="PF07331">
    <property type="entry name" value="TctB"/>
    <property type="match status" value="1"/>
</dbReference>
<dbReference type="OrthoDB" id="6183775at2"/>
<feature type="transmembrane region" description="Helical" evidence="1">
    <location>
        <begin position="85"/>
        <end position="109"/>
    </location>
</feature>
<evidence type="ECO:0000259" key="2">
    <source>
        <dbReference type="Pfam" id="PF07331"/>
    </source>
</evidence>
<dbReference type="EMBL" id="CP039690">
    <property type="protein sequence ID" value="QCI64173.1"/>
    <property type="molecule type" value="Genomic_DNA"/>
</dbReference>
<proteinExistence type="predicted"/>
<feature type="transmembrane region" description="Helical" evidence="1">
    <location>
        <begin position="12"/>
        <end position="33"/>
    </location>
</feature>
<feature type="transmembrane region" description="Helical" evidence="1">
    <location>
        <begin position="45"/>
        <end position="64"/>
    </location>
</feature>
<accession>A0A4D7AZH0</accession>
<protein>
    <submittedName>
        <fullName evidence="3">Tripartite tricarboxylate transporter TctB family protein</fullName>
    </submittedName>
</protein>
<keyword evidence="4" id="KW-1185">Reference proteome</keyword>
<evidence type="ECO:0000313" key="4">
    <source>
        <dbReference type="Proteomes" id="UP000298781"/>
    </source>
</evidence>
<name>A0A4D7AZH0_9HYPH</name>
<dbReference type="AlphaFoldDB" id="A0A4D7AZH0"/>
<organism evidence="3 4">
    <name type="scientific">Phreatobacter stygius</name>
    <dbReference type="NCBI Taxonomy" id="1940610"/>
    <lineage>
        <taxon>Bacteria</taxon>
        <taxon>Pseudomonadati</taxon>
        <taxon>Pseudomonadota</taxon>
        <taxon>Alphaproteobacteria</taxon>
        <taxon>Hyphomicrobiales</taxon>
        <taxon>Phreatobacteraceae</taxon>
        <taxon>Phreatobacter</taxon>
    </lineage>
</organism>